<dbReference type="AlphaFoldDB" id="A0AAV8VC48"/>
<dbReference type="InterPro" id="IPR006553">
    <property type="entry name" value="Leu-rich_rpt_Cys-con_subtyp"/>
</dbReference>
<dbReference type="GO" id="GO:0031146">
    <property type="term" value="P:SCF-dependent proteasomal ubiquitin-dependent protein catabolic process"/>
    <property type="evidence" value="ECO:0007669"/>
    <property type="project" value="TreeGrafter"/>
</dbReference>
<dbReference type="EMBL" id="JANEYG010000158">
    <property type="protein sequence ID" value="KAJ8911860.1"/>
    <property type="molecule type" value="Genomic_DNA"/>
</dbReference>
<sequence>MDKTIRDEAVQSLAEKCPKLHYLCLSGCSALTDVALIALAQQCPLLSTLEVAGCTQFTDAAFQALARSCRYLEKMDLDECVLITDATLIHLAMGCPRIEYLGYFYVGYKIWLYCEGEKFWRWQWNMPFYLMIRRIGSKTIISIQRHKFITTVNTITVYLYKK</sequence>
<comment type="caution">
    <text evidence="2">The sequence shown here is derived from an EMBL/GenBank/DDBJ whole genome shotgun (WGS) entry which is preliminary data.</text>
</comment>
<evidence type="ECO:0000259" key="1">
    <source>
        <dbReference type="Pfam" id="PF25372"/>
    </source>
</evidence>
<gene>
    <name evidence="2" type="ORF">NQ315_012526</name>
</gene>
<protein>
    <recommendedName>
        <fullName evidence="1">F-box/LRR-repeat protein 15-like leucin rich repeat domain-containing protein</fullName>
    </recommendedName>
</protein>
<dbReference type="Proteomes" id="UP001159042">
    <property type="component" value="Unassembled WGS sequence"/>
</dbReference>
<dbReference type="SUPFAM" id="SSF52047">
    <property type="entry name" value="RNI-like"/>
    <property type="match status" value="1"/>
</dbReference>
<dbReference type="InterPro" id="IPR032675">
    <property type="entry name" value="LRR_dom_sf"/>
</dbReference>
<dbReference type="Pfam" id="PF25372">
    <property type="entry name" value="DUF7885"/>
    <property type="match status" value="1"/>
</dbReference>
<reference evidence="2 3" key="1">
    <citation type="journal article" date="2023" name="Insect Mol. Biol.">
        <title>Genome sequencing provides insights into the evolution of gene families encoding plant cell wall-degrading enzymes in longhorned beetles.</title>
        <authorList>
            <person name="Shin N.R."/>
            <person name="Okamura Y."/>
            <person name="Kirsch R."/>
            <person name="Pauchet Y."/>
        </authorList>
    </citation>
    <scope>NUCLEOTIDE SEQUENCE [LARGE SCALE GENOMIC DNA]</scope>
    <source>
        <strain evidence="2">EAD_L_NR</strain>
    </source>
</reference>
<name>A0AAV8VC48_9CUCU</name>
<accession>A0AAV8VC48</accession>
<dbReference type="SMART" id="SM00367">
    <property type="entry name" value="LRR_CC"/>
    <property type="match status" value="3"/>
</dbReference>
<evidence type="ECO:0000313" key="2">
    <source>
        <dbReference type="EMBL" id="KAJ8911860.1"/>
    </source>
</evidence>
<proteinExistence type="predicted"/>
<dbReference type="GO" id="GO:0019005">
    <property type="term" value="C:SCF ubiquitin ligase complex"/>
    <property type="evidence" value="ECO:0007669"/>
    <property type="project" value="TreeGrafter"/>
</dbReference>
<evidence type="ECO:0000313" key="3">
    <source>
        <dbReference type="Proteomes" id="UP001159042"/>
    </source>
</evidence>
<keyword evidence="3" id="KW-1185">Reference proteome</keyword>
<dbReference type="PANTHER" id="PTHR13318">
    <property type="entry name" value="PARTNER OF PAIRED, ISOFORM B-RELATED"/>
    <property type="match status" value="1"/>
</dbReference>
<feature type="domain" description="F-box/LRR-repeat protein 15-like leucin rich repeat" evidence="1">
    <location>
        <begin position="31"/>
        <end position="96"/>
    </location>
</feature>
<dbReference type="PANTHER" id="PTHR13318:SF165">
    <property type="entry name" value="F-BOX_LRR-REPEAT PROTEIN FBXL-1"/>
    <property type="match status" value="1"/>
</dbReference>
<organism evidence="2 3">
    <name type="scientific">Exocentrus adspersus</name>
    <dbReference type="NCBI Taxonomy" id="1586481"/>
    <lineage>
        <taxon>Eukaryota</taxon>
        <taxon>Metazoa</taxon>
        <taxon>Ecdysozoa</taxon>
        <taxon>Arthropoda</taxon>
        <taxon>Hexapoda</taxon>
        <taxon>Insecta</taxon>
        <taxon>Pterygota</taxon>
        <taxon>Neoptera</taxon>
        <taxon>Endopterygota</taxon>
        <taxon>Coleoptera</taxon>
        <taxon>Polyphaga</taxon>
        <taxon>Cucujiformia</taxon>
        <taxon>Chrysomeloidea</taxon>
        <taxon>Cerambycidae</taxon>
        <taxon>Lamiinae</taxon>
        <taxon>Acanthocinini</taxon>
        <taxon>Exocentrus</taxon>
    </lineage>
</organism>
<dbReference type="Gene3D" id="3.80.10.10">
    <property type="entry name" value="Ribonuclease Inhibitor"/>
    <property type="match status" value="1"/>
</dbReference>
<dbReference type="InterPro" id="IPR057207">
    <property type="entry name" value="FBXL15_LRR"/>
</dbReference>